<dbReference type="KEGG" id="cfk:CFRA_03085"/>
<dbReference type="EMBL" id="CP009247">
    <property type="protein sequence ID" value="APT88428.1"/>
    <property type="molecule type" value="Genomic_DNA"/>
</dbReference>
<proteinExistence type="predicted"/>
<keyword evidence="1" id="KW-1133">Transmembrane helix</keyword>
<feature type="transmembrane region" description="Helical" evidence="1">
    <location>
        <begin position="7"/>
        <end position="28"/>
    </location>
</feature>
<sequence>MPATVRYAGIIACVQAVAGIAYAVLLLARQVLGERGADIVSEPGGNAGWVATGTAVFLLIVFGGVFAGGLGLARGTHRWGRGPVIILQIIFLPISFSMFGAGAWPLGVVTLVSALAILVLLFSPAAVHWAAAAFDTAGPEQRR</sequence>
<dbReference type="STRING" id="1437875.CFRA_03085"/>
<evidence type="ECO:0000256" key="1">
    <source>
        <dbReference type="SAM" id="Phobius"/>
    </source>
</evidence>
<feature type="transmembrane region" description="Helical" evidence="1">
    <location>
        <begin position="48"/>
        <end position="72"/>
    </location>
</feature>
<evidence type="ECO:0000313" key="2">
    <source>
        <dbReference type="EMBL" id="APT88428.1"/>
    </source>
</evidence>
<accession>A0A1L7CRH3</accession>
<keyword evidence="1" id="KW-0472">Membrane</keyword>
<organism evidence="2 3">
    <name type="scientific">Corynebacterium frankenforstense DSM 45800</name>
    <dbReference type="NCBI Taxonomy" id="1437875"/>
    <lineage>
        <taxon>Bacteria</taxon>
        <taxon>Bacillati</taxon>
        <taxon>Actinomycetota</taxon>
        <taxon>Actinomycetes</taxon>
        <taxon>Mycobacteriales</taxon>
        <taxon>Corynebacteriaceae</taxon>
        <taxon>Corynebacterium</taxon>
    </lineage>
</organism>
<protein>
    <submittedName>
        <fullName evidence="2">Membrane protein</fullName>
    </submittedName>
</protein>
<evidence type="ECO:0000313" key="3">
    <source>
        <dbReference type="Proteomes" id="UP000185434"/>
    </source>
</evidence>
<dbReference type="Proteomes" id="UP000185434">
    <property type="component" value="Chromosome"/>
</dbReference>
<feature type="transmembrane region" description="Helical" evidence="1">
    <location>
        <begin position="110"/>
        <end position="134"/>
    </location>
</feature>
<name>A0A1L7CRH3_9CORY</name>
<dbReference type="AlphaFoldDB" id="A0A1L7CRH3"/>
<dbReference type="OrthoDB" id="4775239at2"/>
<reference evidence="2 3" key="1">
    <citation type="submission" date="2014-08" db="EMBL/GenBank/DDBJ databases">
        <title>Complete genome sequence of Corynebacterium frankenforstense ST18(T) (=DSM 45800(T)), isolated from raw cow milk.</title>
        <authorList>
            <person name="Ruckert C."/>
            <person name="Albersmeier A."/>
            <person name="Winkler A."/>
            <person name="Lipski A."/>
            <person name="Kalinowski J."/>
        </authorList>
    </citation>
    <scope>NUCLEOTIDE SEQUENCE [LARGE SCALE GENOMIC DNA]</scope>
    <source>
        <strain evidence="2 3">ST18</strain>
    </source>
</reference>
<keyword evidence="1" id="KW-0812">Transmembrane</keyword>
<gene>
    <name evidence="2" type="ORF">CFRA_03085</name>
</gene>
<keyword evidence="3" id="KW-1185">Reference proteome</keyword>
<feature type="transmembrane region" description="Helical" evidence="1">
    <location>
        <begin position="84"/>
        <end position="104"/>
    </location>
</feature>